<dbReference type="InterPro" id="IPR052022">
    <property type="entry name" value="26kDa_periplasmic_antigen"/>
</dbReference>
<sequence>MEQFLTYIILKDNNMKKIIYLMALIGLVSASNAQTMTGDNARRVSTKGYAEKEVTPDIIYLSVSLREYLVDGNARKKVTIETLEKQLFDAALKNGVKQEDLTIQNIYSYNNETKKNKNPELLQARQYRIKVTDLSKLNTLFDEVDSRGMQSTSISEYDHSQKRQIERDLKTEAVKDARANAEVLASADGQAIGKALLINDNSSFSWNDIMPVGRMYAMSAKSADMMEGAEEASNINISIRPIKLIANVDAVFELNGK</sequence>
<proteinExistence type="predicted"/>
<dbReference type="Pfam" id="PF04402">
    <property type="entry name" value="SIMPL"/>
    <property type="match status" value="1"/>
</dbReference>
<dbReference type="PANTHER" id="PTHR34387">
    <property type="entry name" value="SLR1258 PROTEIN"/>
    <property type="match status" value="1"/>
</dbReference>
<dbReference type="Gene3D" id="3.30.70.2970">
    <property type="entry name" value="Protein of unknown function (DUF541), domain 2"/>
    <property type="match status" value="1"/>
</dbReference>
<evidence type="ECO:0000313" key="3">
    <source>
        <dbReference type="Proteomes" id="UP000245627"/>
    </source>
</evidence>
<name>A0A2T8HKL4_9SPHI</name>
<dbReference type="InterPro" id="IPR007497">
    <property type="entry name" value="SIMPL/DUF541"/>
</dbReference>
<reference evidence="2 3" key="1">
    <citation type="submission" date="2018-04" db="EMBL/GenBank/DDBJ databases">
        <title>Sphingobacterium cortibacter sp. nov.</title>
        <authorList>
            <person name="Li Y."/>
        </authorList>
    </citation>
    <scope>NUCLEOTIDE SEQUENCE [LARGE SCALE GENOMIC DNA]</scope>
    <source>
        <strain evidence="2 3">2c-3</strain>
    </source>
</reference>
<evidence type="ECO:0000256" key="1">
    <source>
        <dbReference type="SAM" id="SignalP"/>
    </source>
</evidence>
<gene>
    <name evidence="2" type="ORF">DC487_08670</name>
</gene>
<dbReference type="EMBL" id="QDKG01000002">
    <property type="protein sequence ID" value="PVH25981.1"/>
    <property type="molecule type" value="Genomic_DNA"/>
</dbReference>
<dbReference type="Proteomes" id="UP000245627">
    <property type="component" value="Unassembled WGS sequence"/>
</dbReference>
<feature type="signal peptide" evidence="1">
    <location>
        <begin position="1"/>
        <end position="33"/>
    </location>
</feature>
<evidence type="ECO:0000313" key="2">
    <source>
        <dbReference type="EMBL" id="PVH25981.1"/>
    </source>
</evidence>
<keyword evidence="3" id="KW-1185">Reference proteome</keyword>
<dbReference type="AlphaFoldDB" id="A0A2T8HKL4"/>
<comment type="caution">
    <text evidence="2">The sequence shown here is derived from an EMBL/GenBank/DDBJ whole genome shotgun (WGS) entry which is preliminary data.</text>
</comment>
<protein>
    <submittedName>
        <fullName evidence="2">SIMPL domain-containing protein</fullName>
    </submittedName>
</protein>
<dbReference type="OrthoDB" id="1242975at2"/>
<keyword evidence="1" id="KW-0732">Signal</keyword>
<accession>A0A2T8HKL4</accession>
<dbReference type="PANTHER" id="PTHR34387:SF1">
    <property type="entry name" value="PERIPLASMIC IMMUNOGENIC PROTEIN"/>
    <property type="match status" value="1"/>
</dbReference>
<dbReference type="GO" id="GO:0006974">
    <property type="term" value="P:DNA damage response"/>
    <property type="evidence" value="ECO:0007669"/>
    <property type="project" value="TreeGrafter"/>
</dbReference>
<organism evidence="2 3">
    <name type="scientific">Sphingobacterium corticibacter</name>
    <dbReference type="NCBI Taxonomy" id="2171749"/>
    <lineage>
        <taxon>Bacteria</taxon>
        <taxon>Pseudomonadati</taxon>
        <taxon>Bacteroidota</taxon>
        <taxon>Sphingobacteriia</taxon>
        <taxon>Sphingobacteriales</taxon>
        <taxon>Sphingobacteriaceae</taxon>
        <taxon>Sphingobacterium</taxon>
    </lineage>
</organism>
<feature type="chain" id="PRO_5015487736" evidence="1">
    <location>
        <begin position="34"/>
        <end position="257"/>
    </location>
</feature>
<dbReference type="Gene3D" id="3.30.110.170">
    <property type="entry name" value="Protein of unknown function (DUF541), domain 1"/>
    <property type="match status" value="1"/>
</dbReference>